<dbReference type="GO" id="GO:0000148">
    <property type="term" value="C:1,3-beta-D-glucan synthase complex"/>
    <property type="evidence" value="ECO:0007669"/>
    <property type="project" value="InterPro"/>
</dbReference>
<feature type="compositionally biased region" description="Acidic residues" evidence="10">
    <location>
        <begin position="154"/>
        <end position="166"/>
    </location>
</feature>
<dbReference type="GO" id="GO:0005886">
    <property type="term" value="C:plasma membrane"/>
    <property type="evidence" value="ECO:0007669"/>
    <property type="project" value="TreeGrafter"/>
</dbReference>
<feature type="transmembrane region" description="Helical" evidence="11">
    <location>
        <begin position="1874"/>
        <end position="1895"/>
    </location>
</feature>
<evidence type="ECO:0000256" key="9">
    <source>
        <dbReference type="ARBA" id="ARBA00047777"/>
    </source>
</evidence>
<feature type="compositionally biased region" description="Polar residues" evidence="10">
    <location>
        <begin position="40"/>
        <end position="79"/>
    </location>
</feature>
<dbReference type="Proteomes" id="UP000789831">
    <property type="component" value="Unassembled WGS sequence"/>
</dbReference>
<evidence type="ECO:0000256" key="3">
    <source>
        <dbReference type="ARBA" id="ARBA00012589"/>
    </source>
</evidence>
<feature type="transmembrane region" description="Helical" evidence="11">
    <location>
        <begin position="1700"/>
        <end position="1724"/>
    </location>
</feature>
<dbReference type="PANTHER" id="PTHR12741:SF48">
    <property type="entry name" value="1,3-BETA-GLUCAN SYNTHASE COMPONENT FKS1-RELATED"/>
    <property type="match status" value="1"/>
</dbReference>
<keyword evidence="5" id="KW-0808">Transferase</keyword>
<evidence type="ECO:0000256" key="10">
    <source>
        <dbReference type="SAM" id="MobiDB-lite"/>
    </source>
</evidence>
<dbReference type="Pfam" id="PF02364">
    <property type="entry name" value="Glucan_synthase"/>
    <property type="match status" value="1"/>
</dbReference>
<comment type="subcellular location">
    <subcellularLocation>
        <location evidence="1">Membrane</location>
        <topology evidence="1">Multi-pass membrane protein</topology>
    </subcellularLocation>
</comment>
<evidence type="ECO:0000256" key="11">
    <source>
        <dbReference type="SAM" id="Phobius"/>
    </source>
</evidence>
<evidence type="ECO:0000256" key="7">
    <source>
        <dbReference type="ARBA" id="ARBA00022989"/>
    </source>
</evidence>
<evidence type="ECO:0000256" key="6">
    <source>
        <dbReference type="ARBA" id="ARBA00022692"/>
    </source>
</evidence>
<dbReference type="InterPro" id="IPR056261">
    <property type="entry name" value="FKS1-like_dom2"/>
</dbReference>
<keyword evidence="4" id="KW-0328">Glycosyltransferase</keyword>
<feature type="transmembrane region" description="Helical" evidence="11">
    <location>
        <begin position="1814"/>
        <end position="1835"/>
    </location>
</feature>
<evidence type="ECO:0000313" key="14">
    <source>
        <dbReference type="Proteomes" id="UP000789831"/>
    </source>
</evidence>
<keyword evidence="14" id="KW-1185">Reference proteome</keyword>
<dbReference type="SMART" id="SM01205">
    <property type="entry name" value="FKS1_dom1"/>
    <property type="match status" value="1"/>
</dbReference>
<dbReference type="InterPro" id="IPR003440">
    <property type="entry name" value="Glyco_trans_48_dom"/>
</dbReference>
<feature type="transmembrane region" description="Helical" evidence="11">
    <location>
        <begin position="1744"/>
        <end position="1770"/>
    </location>
</feature>
<accession>A0A9N9AY44</accession>
<feature type="compositionally biased region" description="Polar residues" evidence="10">
    <location>
        <begin position="200"/>
        <end position="221"/>
    </location>
</feature>
<keyword evidence="6 11" id="KW-0812">Transmembrane</keyword>
<evidence type="ECO:0000256" key="1">
    <source>
        <dbReference type="ARBA" id="ARBA00004141"/>
    </source>
</evidence>
<feature type="transmembrane region" description="Helical" evidence="11">
    <location>
        <begin position="618"/>
        <end position="638"/>
    </location>
</feature>
<dbReference type="PANTHER" id="PTHR12741">
    <property type="entry name" value="LYST-INTERACTING PROTEIN LIP5 DOPAMINE RESPONSIVE PROTEIN DRG-1"/>
    <property type="match status" value="1"/>
</dbReference>
<feature type="compositionally biased region" description="Basic and acidic residues" evidence="10">
    <location>
        <begin position="244"/>
        <end position="255"/>
    </location>
</feature>
<evidence type="ECO:0000259" key="12">
    <source>
        <dbReference type="SMART" id="SM01205"/>
    </source>
</evidence>
<evidence type="ECO:0000256" key="2">
    <source>
        <dbReference type="ARBA" id="ARBA00009040"/>
    </source>
</evidence>
<dbReference type="GO" id="GO:0006075">
    <property type="term" value="P:(1-&gt;3)-beta-D-glucan biosynthetic process"/>
    <property type="evidence" value="ECO:0007669"/>
    <property type="project" value="InterPro"/>
</dbReference>
<dbReference type="OrthoDB" id="1880850at2759"/>
<dbReference type="EC" id="2.4.1.34" evidence="3"/>
<comment type="similarity">
    <text evidence="2">Belongs to the glycosyltransferase 48 family.</text>
</comment>
<dbReference type="EMBL" id="CAJVPL010001006">
    <property type="protein sequence ID" value="CAG8546410.1"/>
    <property type="molecule type" value="Genomic_DNA"/>
</dbReference>
<feature type="region of interest" description="Disordered" evidence="10">
    <location>
        <begin position="1"/>
        <end position="272"/>
    </location>
</feature>
<reference evidence="13" key="1">
    <citation type="submission" date="2021-06" db="EMBL/GenBank/DDBJ databases">
        <authorList>
            <person name="Kallberg Y."/>
            <person name="Tangrot J."/>
            <person name="Rosling A."/>
        </authorList>
    </citation>
    <scope>NUCLEOTIDE SEQUENCE</scope>
    <source>
        <strain evidence="13">MT106</strain>
    </source>
</reference>
<feature type="compositionally biased region" description="Polar residues" evidence="10">
    <location>
        <begin position="297"/>
        <end position="318"/>
    </location>
</feature>
<feature type="transmembrane region" description="Helical" evidence="11">
    <location>
        <begin position="1940"/>
        <end position="1965"/>
    </location>
</feature>
<feature type="transmembrane region" description="Helical" evidence="11">
    <location>
        <begin position="1782"/>
        <end position="1808"/>
    </location>
</feature>
<feature type="transmembrane region" description="Helical" evidence="11">
    <location>
        <begin position="689"/>
        <end position="707"/>
    </location>
</feature>
<feature type="transmembrane region" description="Helical" evidence="11">
    <location>
        <begin position="775"/>
        <end position="795"/>
    </location>
</feature>
<proteinExistence type="inferred from homology"/>
<keyword evidence="7 11" id="KW-1133">Transmembrane helix</keyword>
<name>A0A9N9AY44_9GLOM</name>
<dbReference type="Pfam" id="PF14288">
    <property type="entry name" value="FKS1_dom1"/>
    <property type="match status" value="1"/>
</dbReference>
<feature type="compositionally biased region" description="Low complexity" evidence="10">
    <location>
        <begin position="80"/>
        <end position="96"/>
    </location>
</feature>
<dbReference type="GO" id="GO:0003843">
    <property type="term" value="F:1,3-beta-D-glucan synthase activity"/>
    <property type="evidence" value="ECO:0007669"/>
    <property type="project" value="UniProtKB-EC"/>
</dbReference>
<feature type="transmembrane region" description="Helical" evidence="11">
    <location>
        <begin position="1455"/>
        <end position="1477"/>
    </location>
</feature>
<evidence type="ECO:0000256" key="8">
    <source>
        <dbReference type="ARBA" id="ARBA00023136"/>
    </source>
</evidence>
<comment type="catalytic activity">
    <reaction evidence="9">
        <text>[(1-&gt;3)-beta-D-glucosyl](n) + UDP-alpha-D-glucose = [(1-&gt;3)-beta-D-glucosyl](n+1) + UDP + H(+)</text>
        <dbReference type="Rhea" id="RHEA:21476"/>
        <dbReference type="Rhea" id="RHEA-COMP:11146"/>
        <dbReference type="Rhea" id="RHEA-COMP:14303"/>
        <dbReference type="ChEBI" id="CHEBI:15378"/>
        <dbReference type="ChEBI" id="CHEBI:37671"/>
        <dbReference type="ChEBI" id="CHEBI:58223"/>
        <dbReference type="ChEBI" id="CHEBI:58885"/>
        <dbReference type="EC" id="2.4.1.34"/>
    </reaction>
</comment>
<organism evidence="13 14">
    <name type="scientific">Ambispora gerdemannii</name>
    <dbReference type="NCBI Taxonomy" id="144530"/>
    <lineage>
        <taxon>Eukaryota</taxon>
        <taxon>Fungi</taxon>
        <taxon>Fungi incertae sedis</taxon>
        <taxon>Mucoromycota</taxon>
        <taxon>Glomeromycotina</taxon>
        <taxon>Glomeromycetes</taxon>
        <taxon>Archaeosporales</taxon>
        <taxon>Ambisporaceae</taxon>
        <taxon>Ambispora</taxon>
    </lineage>
</organism>
<dbReference type="InterPro" id="IPR026899">
    <property type="entry name" value="FKS1-like_dom1"/>
</dbReference>
<feature type="transmembrane region" description="Helical" evidence="11">
    <location>
        <begin position="849"/>
        <end position="872"/>
    </location>
</feature>
<evidence type="ECO:0000313" key="13">
    <source>
        <dbReference type="EMBL" id="CAG8546410.1"/>
    </source>
</evidence>
<feature type="compositionally biased region" description="Polar residues" evidence="10">
    <location>
        <begin position="172"/>
        <end position="185"/>
    </location>
</feature>
<protein>
    <recommendedName>
        <fullName evidence="3">1,3-beta-glucan synthase</fullName>
        <ecNumber evidence="3">2.4.1.34</ecNumber>
    </recommendedName>
</protein>
<feature type="transmembrane region" description="Helical" evidence="11">
    <location>
        <begin position="650"/>
        <end position="677"/>
    </location>
</feature>
<feature type="compositionally biased region" description="Low complexity" evidence="10">
    <location>
        <begin position="1"/>
        <end position="15"/>
    </location>
</feature>
<dbReference type="Pfam" id="PF23605">
    <property type="entry name" value="FKS1_dom2"/>
    <property type="match status" value="1"/>
</dbReference>
<dbReference type="GO" id="GO:0051278">
    <property type="term" value="P:fungal-type cell wall polysaccharide biosynthetic process"/>
    <property type="evidence" value="ECO:0007669"/>
    <property type="project" value="TreeGrafter"/>
</dbReference>
<keyword evidence="8 11" id="KW-0472">Membrane</keyword>
<feature type="region of interest" description="Disordered" evidence="10">
    <location>
        <begin position="291"/>
        <end position="344"/>
    </location>
</feature>
<feature type="transmembrane region" description="Helical" evidence="11">
    <location>
        <begin position="716"/>
        <end position="737"/>
    </location>
</feature>
<evidence type="ECO:0000256" key="5">
    <source>
        <dbReference type="ARBA" id="ARBA00022679"/>
    </source>
</evidence>
<feature type="domain" description="1,3-beta-glucan synthase component FKS1-like" evidence="12">
    <location>
        <begin position="461"/>
        <end position="573"/>
    </location>
</feature>
<comment type="caution">
    <text evidence="13">The sequence shown here is derived from an EMBL/GenBank/DDBJ whole genome shotgun (WGS) entry which is preliminary data.</text>
</comment>
<feature type="compositionally biased region" description="Basic and acidic residues" evidence="10">
    <location>
        <begin position="222"/>
        <end position="234"/>
    </location>
</feature>
<evidence type="ECO:0000256" key="4">
    <source>
        <dbReference type="ARBA" id="ARBA00022676"/>
    </source>
</evidence>
<feature type="transmembrane region" description="Helical" evidence="11">
    <location>
        <begin position="1497"/>
        <end position="1518"/>
    </location>
</feature>
<feature type="transmembrane region" description="Helical" evidence="11">
    <location>
        <begin position="816"/>
        <end position="843"/>
    </location>
</feature>
<sequence>MAYNYNNGHDNNTNNRAPFNHPAQQYPQAHAPPSPIAPTPQRQHTIPSPSPIHSNNNYASSPQGYSHNHDYNNYNQHIITTPTTPQPQQYLTSPTTLSPVSPAINRNPYEYTSPPTTTTSLHEYPPNRNDRNDTYPPRGGVLNSQNRDSYPLDDLNDYYEDSDADDGYNRGQGINRSAENDSFYNGNRYDDLTYPPDAYPTSSDSNNGITNTPTSTYSQERSTSDVKGKGRSDVADTESEIESVSDHTRNRRESNEFDVYGGNLRGRDDSNRYSICTSQDSLMHGLDINQKKPHYYSPSQYSYNGENSSTGSGRNTPQYGLEYPHLPPGSQRSKEPYPAWRSDDHQIPCSKEEIEEIFIDLTNKFGFQKDSMRNMYDHLMVMLDSRASRMLPAQALLTLHADYIGGENANYRKWYFASQMDVDDAFHNSTRGVPQPRGQNLDDVRAGEEIWKEKMNSMSQYDRVRQLALYLLLWGEAAQVRFTAECLCFIFKLADDYYRSSDCKAKVQPLPEGEYLRNVVTPLYRFIREQGYEVIGGTFVKREKDHADTIGYDDINQLFWYPESIDRIVLQDHTRLMALPPSQRYLNLGHVEWDRAFEKTYKEKRTWLHLAVNFTRIWIIHVVSFWYYTAYAAPFLYMDIEKNFQPAVRWSVVALGGAVATLFMIFGCICEFFFIPLKGTNITGLTKRLTMLLIVLIINTAPTYYIVKISKKDSTALMISLGQLAISLITTLTFSILPSSKIFGGPSSTARTSLPRQTFTASYPPLGSKDRAMSIALWTCVFGCKLIESYFFLSLSFRDPLKAMHGMRVLNCGDQIAGTLLCSYMPVMAIVIMFFMDLVLFFLDTYLWYIIWNTIFSVIHAFQLGMSIWTPWKDIFSMLPKRVYAKVLATGDIENNHKPKTFISQVWNAIVISMYREHLLSIDNVQKLLYRQTTEQDGKHLKAPDFFLSPNSSNDKYFPPLSEAERRFSFFAQSLTTEIPEPLPIPNMPTFTVLTPHYSEKILLSLREIIREEDRNTRVTLLEYLKQLHPVEWDNFVKDTKIVAEEHSMYPMAPGLGKESEKDIKNKKLDDLPFYSVGFKSSAPEFTLRTRIWASLRSQTLYRTISGFMNYSKALKLLYRVENPNIVTNYASNPEKLERELSSMARRKFKFLITMQRYNKFNKEEQENADFLLRAYPDLQIAYLEEEQVDDEKKIFSVLIDGHCEFLPDGKRKPKYRIQLPGNPILGDGKSDNQNHAIIFYRGEYLQLVDANQDNYLEECLKIRNVLGEFEHSNMPTTSPYSPAAEPLNKNPVAIVGAREYIFSENYGVLGDVAAGKEQTFGTLTQRIMAVIGGKLHYGHPDFLNAIFMTTRGGISKAQKGLHLNEDIYAGMNAFCRGGRIKHTEYYQCGKGRDLGFGSILHFTTKIGTGMGEQMLSREYYYIGTQLPLDRFLTFYYAHPGFHVNNIFIALSVQLFMVGMLFIGALASTLLLCNYNPDPTAPLSPPGCYNFIPVFDWIKRSIISIFIVFFIAFLPLFLQELTEKGFIRSLTRLGKHFMSLSPFFEVFTTQIYANAIMTNLSFGGARYIATGRGFATARIPFSILYSRFAGPSIYFGMRTLLILLFVSMTMWIPHLMYFWVSVIALCISPFLFNPHQFSFSDFIIDYREFLRWMSRGNSKTHANSWIAYCRVSRTMTTGYKRKRLGHPSEKEIGDVPKPSFAVIFVSEILWPFLTASLCVIAFMFVKSFDPKTPNSPNKGTSSLIRVGAIAVGPIFLNAAMLAGLFLIVCIGSVFDSEKFEKFGSYTAAIAHTWSVITFIGAFEAFWYIESWNLSHAVLGMIAVSAIQRFIFKVLITMFLSREFKHDETNLAWWTGKWSGRTLGNSSFIQPLREFICKIVEMGLFATDFILGHVLLFMLAPFILIPGMDMIHSTMLFWLRPSKQIRAPIFSIRERTRRQRIVWTYGLIFLCMVGIFAGLIAGPIIYGSNVKRINVPI</sequence>
<gene>
    <name evidence="13" type="ORF">AGERDE_LOCUS6441</name>
</gene>